<dbReference type="NCBIfam" id="TIGR01391">
    <property type="entry name" value="dnaG"/>
    <property type="match status" value="1"/>
</dbReference>
<dbReference type="PIRSF" id="PIRSF002811">
    <property type="entry name" value="DnaG"/>
    <property type="match status" value="1"/>
</dbReference>
<evidence type="ECO:0000256" key="13">
    <source>
        <dbReference type="PIRNR" id="PIRNR002811"/>
    </source>
</evidence>
<dbReference type="Pfam" id="PF13155">
    <property type="entry name" value="Toprim_2"/>
    <property type="match status" value="1"/>
</dbReference>
<dbReference type="GO" id="GO:0000428">
    <property type="term" value="C:DNA-directed RNA polymerase complex"/>
    <property type="evidence" value="ECO:0007669"/>
    <property type="project" value="UniProtKB-KW"/>
</dbReference>
<gene>
    <name evidence="12" type="primary">dnaG</name>
    <name evidence="17" type="ORF">KL86DES1_10467</name>
</gene>
<dbReference type="SMART" id="SM00493">
    <property type="entry name" value="TOPRIM"/>
    <property type="match status" value="1"/>
</dbReference>
<keyword evidence="9" id="KW-0460">Magnesium</keyword>
<evidence type="ECO:0000256" key="6">
    <source>
        <dbReference type="ARBA" id="ARBA00022723"/>
    </source>
</evidence>
<dbReference type="InterPro" id="IPR030846">
    <property type="entry name" value="DnaG_bac"/>
</dbReference>
<sequence>MQSKDAIRAIKERMNIVDIVRRYVELRRNGPRWVAPCPFHQETKPSFSVNEDQGLFYCFGCHASGDIFDFYSRINGLDFKETLEQLAAEAGITIERGPNSARQQGEERERRSSRQQMLRMYELAAGHFAATLNGPDGEECRAYIDKRGLSQEIVQRFGLGWAKREWQSLADALRRAGFDGRMAVESGLLGQSGNGRAYDRFRGRLIFPIKSLSNQIIAFGGRIIGDEDEAKYINSADTPIYKKGEHLYGLAQARKGLVTKGRVLLTEGYMDVLTLHQFGYDNAVGVLGTALTPEQIKRLSGFVSQMTLLFDGDRAGRKAALRSCEMLLTRGLSCSVVLMPDGEDIDSLLRGAGPEAFEELQAQAPDGLRFCVDVLKALAPRETVEWARNFLRQVEIPELVSPYVSRLANHLQLSETDLREGLVQSRGSRSDRTRAETGGTSAGRARQSIRDREVMMFAVRYPHRLTDMQEMGADLVLQSPVARQLWDKIETHGSEAVFHQLDQREKNFWCKCCGPEAAPRDDGDRELESLRHYLNNYYASAQKSSLSAALRANTGTGDFEADLDYLRALKETLEKGHEQS</sequence>
<feature type="region of interest" description="Disordered" evidence="15">
    <location>
        <begin position="94"/>
        <end position="113"/>
    </location>
</feature>
<keyword evidence="10 12" id="KW-0238">DNA-binding</keyword>
<dbReference type="HAMAP" id="MF_00974">
    <property type="entry name" value="DNA_primase_DnaG"/>
    <property type="match status" value="1"/>
</dbReference>
<evidence type="ECO:0000256" key="12">
    <source>
        <dbReference type="HAMAP-Rule" id="MF_00974"/>
    </source>
</evidence>
<dbReference type="GO" id="GO:0008270">
    <property type="term" value="F:zinc ion binding"/>
    <property type="evidence" value="ECO:0007669"/>
    <property type="project" value="UniProtKB-UniRule"/>
</dbReference>
<comment type="similarity">
    <text evidence="12 13">Belongs to the DnaG primase family.</text>
</comment>
<comment type="cofactor">
    <cofactor evidence="12 13 14">
        <name>Zn(2+)</name>
        <dbReference type="ChEBI" id="CHEBI:29105"/>
    </cofactor>
    <text evidence="12 13 14">Binds 1 zinc ion per monomer.</text>
</comment>
<comment type="function">
    <text evidence="12 13">RNA polymerase that catalyzes the synthesis of short RNA molecules used as primers for DNA polymerase during DNA replication.</text>
</comment>
<dbReference type="EMBL" id="FMJC01000001">
    <property type="protein sequence ID" value="SCM70536.1"/>
    <property type="molecule type" value="Genomic_DNA"/>
</dbReference>
<dbReference type="Gene3D" id="3.40.1360.10">
    <property type="match status" value="1"/>
</dbReference>
<dbReference type="GO" id="GO:0005737">
    <property type="term" value="C:cytoplasm"/>
    <property type="evidence" value="ECO:0007669"/>
    <property type="project" value="TreeGrafter"/>
</dbReference>
<dbReference type="InterPro" id="IPR036977">
    <property type="entry name" value="DNA_primase_Znf_CHC2"/>
</dbReference>
<dbReference type="RefSeq" id="WP_179979343.1">
    <property type="nucleotide sequence ID" value="NZ_LT608333.1"/>
</dbReference>
<evidence type="ECO:0000256" key="8">
    <source>
        <dbReference type="ARBA" id="ARBA00022833"/>
    </source>
</evidence>
<keyword evidence="3 12" id="KW-0808">Transferase</keyword>
<keyword evidence="6 12" id="KW-0479">Metal-binding</keyword>
<dbReference type="InterPro" id="IPR006171">
    <property type="entry name" value="TOPRIM_dom"/>
</dbReference>
<evidence type="ECO:0000256" key="3">
    <source>
        <dbReference type="ARBA" id="ARBA00022679"/>
    </source>
</evidence>
<comment type="domain">
    <text evidence="12">Contains an N-terminal zinc-binding domain, a central core domain that contains the primase activity, and a C-terminal DnaB-binding domain.</text>
</comment>
<keyword evidence="8 12" id="KW-0862">Zinc</keyword>
<dbReference type="SUPFAM" id="SSF56731">
    <property type="entry name" value="DNA primase core"/>
    <property type="match status" value="1"/>
</dbReference>
<evidence type="ECO:0000256" key="15">
    <source>
        <dbReference type="SAM" id="MobiDB-lite"/>
    </source>
</evidence>
<keyword evidence="2 12" id="KW-0639">Primosome</keyword>
<organism evidence="17">
    <name type="scientific">uncultured Desulfovibrio sp</name>
    <dbReference type="NCBI Taxonomy" id="167968"/>
    <lineage>
        <taxon>Bacteria</taxon>
        <taxon>Pseudomonadati</taxon>
        <taxon>Thermodesulfobacteriota</taxon>
        <taxon>Desulfovibrionia</taxon>
        <taxon>Desulfovibrionales</taxon>
        <taxon>Desulfovibrionaceae</taxon>
        <taxon>Desulfovibrio</taxon>
        <taxon>environmental samples</taxon>
    </lineage>
</organism>
<dbReference type="PANTHER" id="PTHR30313">
    <property type="entry name" value="DNA PRIMASE"/>
    <property type="match status" value="1"/>
</dbReference>
<dbReference type="Gene3D" id="3.90.980.10">
    <property type="entry name" value="DNA primase, catalytic core, N-terminal domain"/>
    <property type="match status" value="1"/>
</dbReference>
<accession>A0A212KZ54</accession>
<protein>
    <recommendedName>
        <fullName evidence="12 13">DNA primase</fullName>
        <ecNumber evidence="12">2.7.7.101</ecNumber>
    </recommendedName>
</protein>
<dbReference type="SMART" id="SM00400">
    <property type="entry name" value="ZnF_CHCC"/>
    <property type="match status" value="1"/>
</dbReference>
<dbReference type="GO" id="GO:0006269">
    <property type="term" value="P:DNA replication, synthesis of primer"/>
    <property type="evidence" value="ECO:0007669"/>
    <property type="project" value="UniProtKB-UniRule"/>
</dbReference>
<dbReference type="InterPro" id="IPR013264">
    <property type="entry name" value="DNAG_N"/>
</dbReference>
<feature type="zinc finger region" description="CHC2-type" evidence="12 14">
    <location>
        <begin position="37"/>
        <end position="61"/>
    </location>
</feature>
<evidence type="ECO:0000256" key="1">
    <source>
        <dbReference type="ARBA" id="ARBA00022478"/>
    </source>
</evidence>
<dbReference type="InterPro" id="IPR006295">
    <property type="entry name" value="DNA_primase_DnaG"/>
</dbReference>
<keyword evidence="4 12" id="KW-0548">Nucleotidyltransferase</keyword>
<dbReference type="PROSITE" id="PS50880">
    <property type="entry name" value="TOPRIM"/>
    <property type="match status" value="1"/>
</dbReference>
<dbReference type="SUPFAM" id="SSF57783">
    <property type="entry name" value="Zinc beta-ribbon"/>
    <property type="match status" value="1"/>
</dbReference>
<dbReference type="GO" id="GO:0003899">
    <property type="term" value="F:DNA-directed RNA polymerase activity"/>
    <property type="evidence" value="ECO:0007669"/>
    <property type="project" value="UniProtKB-UniRule"/>
</dbReference>
<dbReference type="Gene3D" id="3.90.580.10">
    <property type="entry name" value="Zinc finger, CHC2-type domain"/>
    <property type="match status" value="1"/>
</dbReference>
<evidence type="ECO:0000259" key="16">
    <source>
        <dbReference type="PROSITE" id="PS50880"/>
    </source>
</evidence>
<feature type="domain" description="Toprim" evidence="16">
    <location>
        <begin position="261"/>
        <end position="342"/>
    </location>
</feature>
<dbReference type="InterPro" id="IPR037068">
    <property type="entry name" value="DNA_primase_core_N_sf"/>
</dbReference>
<comment type="subunit">
    <text evidence="12">Monomer. Interacts with DnaB.</text>
</comment>
<evidence type="ECO:0000256" key="2">
    <source>
        <dbReference type="ARBA" id="ARBA00022515"/>
    </source>
</evidence>
<keyword evidence="11 12" id="KW-0804">Transcription</keyword>
<feature type="region of interest" description="Disordered" evidence="15">
    <location>
        <begin position="421"/>
        <end position="446"/>
    </location>
</feature>
<evidence type="ECO:0000313" key="17">
    <source>
        <dbReference type="EMBL" id="SCM70536.1"/>
    </source>
</evidence>
<dbReference type="PANTHER" id="PTHR30313:SF2">
    <property type="entry name" value="DNA PRIMASE"/>
    <property type="match status" value="1"/>
</dbReference>
<evidence type="ECO:0000256" key="14">
    <source>
        <dbReference type="PIRSR" id="PIRSR002811-1"/>
    </source>
</evidence>
<dbReference type="FunFam" id="3.90.580.10:FF:000001">
    <property type="entry name" value="DNA primase"/>
    <property type="match status" value="1"/>
</dbReference>
<evidence type="ECO:0000256" key="4">
    <source>
        <dbReference type="ARBA" id="ARBA00022695"/>
    </source>
</evidence>
<keyword evidence="5 12" id="KW-0235">DNA replication</keyword>
<keyword evidence="1 12" id="KW-0240">DNA-directed RNA polymerase</keyword>
<evidence type="ECO:0000256" key="11">
    <source>
        <dbReference type="ARBA" id="ARBA00023163"/>
    </source>
</evidence>
<evidence type="ECO:0000256" key="5">
    <source>
        <dbReference type="ARBA" id="ARBA00022705"/>
    </source>
</evidence>
<dbReference type="InterPro" id="IPR050219">
    <property type="entry name" value="DnaG_primase"/>
</dbReference>
<evidence type="ECO:0000256" key="9">
    <source>
        <dbReference type="ARBA" id="ARBA00022842"/>
    </source>
</evidence>
<dbReference type="AlphaFoldDB" id="A0A212KZ54"/>
<evidence type="ECO:0000256" key="10">
    <source>
        <dbReference type="ARBA" id="ARBA00023125"/>
    </source>
</evidence>
<dbReference type="CDD" id="cd03364">
    <property type="entry name" value="TOPRIM_DnaG_primases"/>
    <property type="match status" value="1"/>
</dbReference>
<dbReference type="Pfam" id="PF01807">
    <property type="entry name" value="Zn_ribbon_DnaG"/>
    <property type="match status" value="1"/>
</dbReference>
<dbReference type="InterPro" id="IPR002694">
    <property type="entry name" value="Znf_CHC2"/>
</dbReference>
<dbReference type="InterPro" id="IPR034151">
    <property type="entry name" value="TOPRIM_DnaG_bac"/>
</dbReference>
<dbReference type="GO" id="GO:1990077">
    <property type="term" value="C:primosome complex"/>
    <property type="evidence" value="ECO:0007669"/>
    <property type="project" value="UniProtKB-KW"/>
</dbReference>
<name>A0A212KZ54_9BACT</name>
<evidence type="ECO:0000256" key="7">
    <source>
        <dbReference type="ARBA" id="ARBA00022771"/>
    </source>
</evidence>
<proteinExistence type="inferred from homology"/>
<keyword evidence="7 12" id="KW-0863">Zinc-finger</keyword>
<dbReference type="EC" id="2.7.7.101" evidence="12"/>
<reference evidence="17" key="1">
    <citation type="submission" date="2016-08" db="EMBL/GenBank/DDBJ databases">
        <authorList>
            <person name="Seilhamer J.J."/>
        </authorList>
    </citation>
    <scope>NUCLEOTIDE SEQUENCE</scope>
    <source>
        <strain evidence="17">86-1</strain>
    </source>
</reference>
<comment type="catalytic activity">
    <reaction evidence="12">
        <text>ssDNA + n NTP = ssDNA/pppN(pN)n-1 hybrid + (n-1) diphosphate.</text>
        <dbReference type="EC" id="2.7.7.101"/>
    </reaction>
</comment>
<dbReference type="Pfam" id="PF08275">
    <property type="entry name" value="DNAG_N"/>
    <property type="match status" value="1"/>
</dbReference>
<dbReference type="GO" id="GO:0003677">
    <property type="term" value="F:DNA binding"/>
    <property type="evidence" value="ECO:0007669"/>
    <property type="project" value="UniProtKB-KW"/>
</dbReference>